<dbReference type="PROSITE" id="PS50110">
    <property type="entry name" value="RESPONSE_REGULATORY"/>
    <property type="match status" value="1"/>
</dbReference>
<proteinExistence type="predicted"/>
<dbReference type="PANTHER" id="PTHR48111:SF40">
    <property type="entry name" value="PHOSPHATE REGULON TRANSCRIPTIONAL REGULATORY PROTEIN PHOB"/>
    <property type="match status" value="1"/>
</dbReference>
<evidence type="ECO:0000313" key="7">
    <source>
        <dbReference type="Proteomes" id="UP000178449"/>
    </source>
</evidence>
<dbReference type="Pfam" id="PF00072">
    <property type="entry name" value="Response_reg"/>
    <property type="match status" value="1"/>
</dbReference>
<dbReference type="EMBL" id="MFNE01000005">
    <property type="protein sequence ID" value="OGG97091.1"/>
    <property type="molecule type" value="Genomic_DNA"/>
</dbReference>
<evidence type="ECO:0000256" key="3">
    <source>
        <dbReference type="ARBA" id="ARBA00023125"/>
    </source>
</evidence>
<dbReference type="InterPro" id="IPR001789">
    <property type="entry name" value="Sig_transdc_resp-reg_receiver"/>
</dbReference>
<evidence type="ECO:0000256" key="4">
    <source>
        <dbReference type="PROSITE-ProRule" id="PRU00169"/>
    </source>
</evidence>
<feature type="modified residue" description="4-aspartylphosphate" evidence="4">
    <location>
        <position position="56"/>
    </location>
</feature>
<dbReference type="GO" id="GO:0032993">
    <property type="term" value="C:protein-DNA complex"/>
    <property type="evidence" value="ECO:0007669"/>
    <property type="project" value="TreeGrafter"/>
</dbReference>
<evidence type="ECO:0000256" key="2">
    <source>
        <dbReference type="ARBA" id="ARBA00023012"/>
    </source>
</evidence>
<dbReference type="GO" id="GO:0000976">
    <property type="term" value="F:transcription cis-regulatory region binding"/>
    <property type="evidence" value="ECO:0007669"/>
    <property type="project" value="TreeGrafter"/>
</dbReference>
<dbReference type="GO" id="GO:0005829">
    <property type="term" value="C:cytosol"/>
    <property type="evidence" value="ECO:0007669"/>
    <property type="project" value="TreeGrafter"/>
</dbReference>
<name>A0A1F6GG54_9PROT</name>
<dbReference type="SUPFAM" id="SSF52172">
    <property type="entry name" value="CheY-like"/>
    <property type="match status" value="1"/>
</dbReference>
<dbReference type="AlphaFoldDB" id="A0A1F6GG54"/>
<keyword evidence="2" id="KW-0902">Two-component regulatory system</keyword>
<dbReference type="InterPro" id="IPR011006">
    <property type="entry name" value="CheY-like_superfamily"/>
</dbReference>
<keyword evidence="3" id="KW-0238">DNA-binding</keyword>
<reference evidence="6 7" key="1">
    <citation type="journal article" date="2016" name="Nat. Commun.">
        <title>Thousands of microbial genomes shed light on interconnected biogeochemical processes in an aquifer system.</title>
        <authorList>
            <person name="Anantharaman K."/>
            <person name="Brown C.T."/>
            <person name="Hug L.A."/>
            <person name="Sharon I."/>
            <person name="Castelle C.J."/>
            <person name="Probst A.J."/>
            <person name="Thomas B.C."/>
            <person name="Singh A."/>
            <person name="Wilkins M.J."/>
            <person name="Karaoz U."/>
            <person name="Brodie E.L."/>
            <person name="Williams K.H."/>
            <person name="Hubbard S.S."/>
            <person name="Banfield J.F."/>
        </authorList>
    </citation>
    <scope>NUCLEOTIDE SEQUENCE [LARGE SCALE GENOMIC DNA]</scope>
</reference>
<dbReference type="GO" id="GO:0000156">
    <property type="term" value="F:phosphorelay response regulator activity"/>
    <property type="evidence" value="ECO:0007669"/>
    <property type="project" value="TreeGrafter"/>
</dbReference>
<evidence type="ECO:0000313" key="6">
    <source>
        <dbReference type="EMBL" id="OGG97091.1"/>
    </source>
</evidence>
<protein>
    <recommendedName>
        <fullName evidence="5">Response regulatory domain-containing protein</fullName>
    </recommendedName>
</protein>
<feature type="domain" description="Response regulatory" evidence="5">
    <location>
        <begin position="7"/>
        <end position="119"/>
    </location>
</feature>
<dbReference type="SMART" id="SM00448">
    <property type="entry name" value="REC"/>
    <property type="match status" value="1"/>
</dbReference>
<dbReference type="STRING" id="1817772.A2527_13130"/>
<organism evidence="6 7">
    <name type="scientific">Candidatus Lambdaproteobacteria bacterium RIFOXYD2_FULL_50_16</name>
    <dbReference type="NCBI Taxonomy" id="1817772"/>
    <lineage>
        <taxon>Bacteria</taxon>
        <taxon>Pseudomonadati</taxon>
        <taxon>Pseudomonadota</taxon>
        <taxon>Candidatus Lambdaproteobacteria</taxon>
    </lineage>
</organism>
<dbReference type="PANTHER" id="PTHR48111">
    <property type="entry name" value="REGULATOR OF RPOS"/>
    <property type="match status" value="1"/>
</dbReference>
<keyword evidence="1 4" id="KW-0597">Phosphoprotein</keyword>
<dbReference type="Proteomes" id="UP000178449">
    <property type="component" value="Unassembled WGS sequence"/>
</dbReference>
<dbReference type="GO" id="GO:0006355">
    <property type="term" value="P:regulation of DNA-templated transcription"/>
    <property type="evidence" value="ECO:0007669"/>
    <property type="project" value="TreeGrafter"/>
</dbReference>
<comment type="caution">
    <text evidence="6">The sequence shown here is derived from an EMBL/GenBank/DDBJ whole genome shotgun (WGS) entry which is preliminary data.</text>
</comment>
<accession>A0A1F6GG54</accession>
<sequence>MSEISKKILVIDDEENVRELLKLEFLDLGFEVMTANSAFNGLQVLKDHKMDLVILDIKMPGMDGIEALEKIISTQRGLPVIIHSAYSHYKDNYLTWSATSYVVKSGDLTELTAKAKEILANKED</sequence>
<evidence type="ECO:0000256" key="1">
    <source>
        <dbReference type="ARBA" id="ARBA00022553"/>
    </source>
</evidence>
<evidence type="ECO:0000259" key="5">
    <source>
        <dbReference type="PROSITE" id="PS50110"/>
    </source>
</evidence>
<dbReference type="Gene3D" id="3.40.50.2300">
    <property type="match status" value="1"/>
</dbReference>
<dbReference type="InterPro" id="IPR039420">
    <property type="entry name" value="WalR-like"/>
</dbReference>
<gene>
    <name evidence="6" type="ORF">A2527_13130</name>
</gene>